<gene>
    <name evidence="1" type="ORF">HZF24_15260</name>
</gene>
<dbReference type="RefSeq" id="WP_179239209.1">
    <property type="nucleotide sequence ID" value="NZ_JACBNQ010000022.1"/>
</dbReference>
<dbReference type="NCBIfam" id="NF038093">
    <property type="entry name" value="GrdX"/>
    <property type="match status" value="1"/>
</dbReference>
<sequence>MIITNNDWVYQKFKDSCNVLFIKGSYRDVLVKVRDKIQEGHELLTHPLSSSLKPNETPYKSIIISENKGTLNFDSVYIIENSIMSYDKFNKNKLINLTDKIIEDFKLIDLTVLESALDI</sequence>
<name>A0A974GXX2_SEDHY</name>
<proteinExistence type="predicted"/>
<organism evidence="1 2">
    <name type="scientific">Sedimentibacter hydroxybenzoicus DSM 7310</name>
    <dbReference type="NCBI Taxonomy" id="1123245"/>
    <lineage>
        <taxon>Bacteria</taxon>
        <taxon>Bacillati</taxon>
        <taxon>Bacillota</taxon>
        <taxon>Tissierellia</taxon>
        <taxon>Sedimentibacter</taxon>
    </lineage>
</organism>
<dbReference type="InterPro" id="IPR047735">
    <property type="entry name" value="GrdX-like"/>
</dbReference>
<accession>A0A974GXX2</accession>
<keyword evidence="2" id="KW-1185">Reference proteome</keyword>
<dbReference type="EMBL" id="JACBNQ010000022">
    <property type="protein sequence ID" value="NYB75505.1"/>
    <property type="molecule type" value="Genomic_DNA"/>
</dbReference>
<comment type="caution">
    <text evidence="1">The sequence shown here is derived from an EMBL/GenBank/DDBJ whole genome shotgun (WGS) entry which is preliminary data.</text>
</comment>
<evidence type="ECO:0000313" key="2">
    <source>
        <dbReference type="Proteomes" id="UP000611629"/>
    </source>
</evidence>
<protein>
    <submittedName>
        <fullName evidence="1">GrdX family protein</fullName>
    </submittedName>
</protein>
<evidence type="ECO:0000313" key="1">
    <source>
        <dbReference type="EMBL" id="NYB75505.1"/>
    </source>
</evidence>
<dbReference type="AlphaFoldDB" id="A0A974GXX2"/>
<reference evidence="1" key="1">
    <citation type="submission" date="2020-07" db="EMBL/GenBank/DDBJ databases">
        <title>Genomic analysis of a strain of Sedimentibacter Hydroxybenzoicus DSM7310.</title>
        <authorList>
            <person name="Ma S."/>
        </authorList>
    </citation>
    <scope>NUCLEOTIDE SEQUENCE</scope>
    <source>
        <strain evidence="1">DSM 7310</strain>
    </source>
</reference>
<dbReference type="Proteomes" id="UP000611629">
    <property type="component" value="Unassembled WGS sequence"/>
</dbReference>